<dbReference type="AlphaFoldDB" id="A0AAU8KE89"/>
<protein>
    <submittedName>
        <fullName evidence="2">Phage tail family protein</fullName>
    </submittedName>
</protein>
<evidence type="ECO:0000259" key="1">
    <source>
        <dbReference type="Pfam" id="PF22768"/>
    </source>
</evidence>
<dbReference type="Gene3D" id="2.60.120.860">
    <property type="match status" value="1"/>
</dbReference>
<organism evidence="2">
    <name type="scientific">Streptomyces sp. JL1001</name>
    <dbReference type="NCBI Taxonomy" id="3078227"/>
    <lineage>
        <taxon>Bacteria</taxon>
        <taxon>Bacillati</taxon>
        <taxon>Actinomycetota</taxon>
        <taxon>Actinomycetes</taxon>
        <taxon>Kitasatosporales</taxon>
        <taxon>Streptomycetaceae</taxon>
        <taxon>Streptomyces</taxon>
    </lineage>
</organism>
<dbReference type="RefSeq" id="WP_354596850.1">
    <property type="nucleotide sequence ID" value="NZ_CP136798.1"/>
</dbReference>
<proteinExistence type="predicted"/>
<dbReference type="Gene3D" id="2.40.30.200">
    <property type="match status" value="1"/>
</dbReference>
<evidence type="ECO:0000313" key="2">
    <source>
        <dbReference type="EMBL" id="XCN13947.1"/>
    </source>
</evidence>
<dbReference type="Gene3D" id="2.60.120.260">
    <property type="entry name" value="Galactose-binding domain-like"/>
    <property type="match status" value="1"/>
</dbReference>
<sequence>MAQQRIGRIQWGPLTFGPGSRYHVTAIEGLDDMPDIRADDMERPGQHGDYTGPDYTGARVIQLGLGLRADSPDELRDLTLALRAATQPQRSPAPMLLLDQNTLVYGKIRRRSIPYDAEHLWRTGSAALELYCADPYLYGLEERTASTTAYSPAAGRTYPLVYAGAGPAVRNLVLNPSFEETFTGETTGFGTNNTRSRDSSEAWVGGYSVQHAISIASAQGGTSWNIEPVAAGNLVRFGVYVKIPTSGIAALELWWRNQTTTLSTVSVLAQAKPGSWARVSGSYTVAGGQTCDRVSAVATSSAGGAATWWADAALAHVGGSSLAEYFDGANGGTWEGAPNGSVSSRPAGTGRMYGAAGTSGRITAVNNGDSPAYPVLRLDGPIANPSIEQVNTGGRITVDATLNEGEFLTIDTRTRAVLYMGSSPRRSWVRAGATWPLFMPGRNEIVYRGSALPGSPGQPSLLTVTWRDTSL</sequence>
<dbReference type="Pfam" id="PF22768">
    <property type="entry name" value="SPP1_Dit"/>
    <property type="match status" value="1"/>
</dbReference>
<feature type="domain" description="Siphovirus-type tail component C-terminal" evidence="1">
    <location>
        <begin position="367"/>
        <end position="448"/>
    </location>
</feature>
<reference evidence="2" key="1">
    <citation type="submission" date="2023-10" db="EMBL/GenBank/DDBJ databases">
        <title>Complete genome sequence of Streptomyces sp. JL1001.</title>
        <authorList>
            <person name="Jiang L."/>
        </authorList>
    </citation>
    <scope>NUCLEOTIDE SEQUENCE</scope>
    <source>
        <strain evidence="2">JL1001</strain>
    </source>
</reference>
<name>A0AAU8KE89_9ACTN</name>
<dbReference type="EMBL" id="CP136798">
    <property type="protein sequence ID" value="XCN13947.1"/>
    <property type="molecule type" value="Genomic_DNA"/>
</dbReference>
<dbReference type="InterPro" id="IPR054738">
    <property type="entry name" value="Siphovirus-type_tail_C"/>
</dbReference>
<gene>
    <name evidence="2" type="ORF">R1Y80_09885</name>
</gene>
<accession>A0AAU8KE89</accession>